<dbReference type="Pfam" id="PF00501">
    <property type="entry name" value="AMP-binding"/>
    <property type="match status" value="1"/>
</dbReference>
<dbReference type="Gene3D" id="3.40.50.12780">
    <property type="entry name" value="N-terminal domain of ligase-like"/>
    <property type="match status" value="1"/>
</dbReference>
<evidence type="ECO:0000259" key="4">
    <source>
        <dbReference type="Pfam" id="PF07993"/>
    </source>
</evidence>
<dbReference type="SUPFAM" id="SSF47336">
    <property type="entry name" value="ACP-like"/>
    <property type="match status" value="1"/>
</dbReference>
<dbReference type="AlphaFoldDB" id="A0A6A6B3W8"/>
<dbReference type="InterPro" id="IPR000873">
    <property type="entry name" value="AMP-dep_synth/lig_dom"/>
</dbReference>
<keyword evidence="6" id="KW-1185">Reference proteome</keyword>
<dbReference type="Gene3D" id="1.10.1200.10">
    <property type="entry name" value="ACP-like"/>
    <property type="match status" value="1"/>
</dbReference>
<dbReference type="RefSeq" id="XP_033393619.1">
    <property type="nucleotide sequence ID" value="XM_033541142.1"/>
</dbReference>
<evidence type="ECO:0000313" key="6">
    <source>
        <dbReference type="Proteomes" id="UP000799438"/>
    </source>
</evidence>
<dbReference type="OrthoDB" id="429813at2759"/>
<reference evidence="5" key="1">
    <citation type="journal article" date="2020" name="Stud. Mycol.">
        <title>101 Dothideomycetes genomes: a test case for predicting lifestyles and emergence of pathogens.</title>
        <authorList>
            <person name="Haridas S."/>
            <person name="Albert R."/>
            <person name="Binder M."/>
            <person name="Bloem J."/>
            <person name="Labutti K."/>
            <person name="Salamov A."/>
            <person name="Andreopoulos B."/>
            <person name="Baker S."/>
            <person name="Barry K."/>
            <person name="Bills G."/>
            <person name="Bluhm B."/>
            <person name="Cannon C."/>
            <person name="Castanera R."/>
            <person name="Culley D."/>
            <person name="Daum C."/>
            <person name="Ezra D."/>
            <person name="Gonzalez J."/>
            <person name="Henrissat B."/>
            <person name="Kuo A."/>
            <person name="Liang C."/>
            <person name="Lipzen A."/>
            <person name="Lutzoni F."/>
            <person name="Magnuson J."/>
            <person name="Mondo S."/>
            <person name="Nolan M."/>
            <person name="Ohm R."/>
            <person name="Pangilinan J."/>
            <person name="Park H.-J."/>
            <person name="Ramirez L."/>
            <person name="Alfaro M."/>
            <person name="Sun H."/>
            <person name="Tritt A."/>
            <person name="Yoshinaga Y."/>
            <person name="Zwiers L.-H."/>
            <person name="Turgeon B."/>
            <person name="Goodwin S."/>
            <person name="Spatafora J."/>
            <person name="Crous P."/>
            <person name="Grigoriev I."/>
        </authorList>
    </citation>
    <scope>NUCLEOTIDE SEQUENCE</scope>
    <source>
        <strain evidence="5">CBS 121167</strain>
    </source>
</reference>
<dbReference type="InterPro" id="IPR020845">
    <property type="entry name" value="AMP-binding_CS"/>
</dbReference>
<sequence length="933" mass="101931">MRGYQIPTFEEMMAEGARGAYHTRATAKYSEAEQVLVLHTSGSTGLPKPIYITNGWLATLDHQKYQDAPRGRQNTLATYMADDKPLFTMLPFFHTMGIITILKSIFSGPLILPRPGKLPTADMAADILLAKKPWSGLFAPSILEDMSETQKGLDALAQVEYAFFAGAPLAKEAGEKVNAVTRVTSMIGSTEACFISSLINTDRADWQYFEWSPYSGVVMEDAGEGEGLCECVIKPYVNPTYLGVFYTFPGTHEWRTKDLFEPHPTKPGLWRYRGRRDDVLVLSNGEKFNPVTFEKTVEEHALVKGALVVGQSRFQPAMLVEPEWTKAATTADLHQLLDDVWPAVEKANRDAPAHAQVWKNKIAFTKPEKPFNRAAKGSIQRRATVALYAAEIDALYLNEGQGFSEQLGAFSKDFDLDAMKAFLRNAFKLILPSYAAHSEGKAADALDAADIFDLGADSLQVMALASALSSAIKSDRGAGSRDAALVPRDVYAAPTVDKLAKALLAKLHETDAGAAVPEVPREQKMAEMVHKYTETLPATMGQAPAAPMPSSHTFVLTGSTGALGNFILRDLINSAAVAKVYCLNRSDGAEARQAKSFAERGETADFSKVTFLRTDFSLPLFGLPQETYDTLVKEATAFIHNAWAVDFNHTLESYEPTHIAGTRRVVDFSLQSAHRAHIFFVSSVASVGNYPSLRSPSDPPAVPERFFPDDRTPLPQGYGESKHVAGRILAAAAAAGVPANIVRCGQLGGPRGKGVWNRHEWLPSLVHSAKNMGMVPMNLGNQDAVDWVPIDEAGRTVTEIAFARLARHAQLFGPTAAEGESLLDVFHVQNPHPVPWQTLVPVLQAFYAQQNISIQAVPFETWLQALRATPLTKDEVERKPGVKLVDFYAGLQLEGGALPAMQTGRTCEASACLKGLKEVDGKLFETWCGQWGF</sequence>
<evidence type="ECO:0000256" key="2">
    <source>
        <dbReference type="ARBA" id="ARBA00022553"/>
    </source>
</evidence>
<dbReference type="Pfam" id="PF07993">
    <property type="entry name" value="NAD_binding_4"/>
    <property type="match status" value="1"/>
</dbReference>
<dbReference type="InterPro" id="IPR006162">
    <property type="entry name" value="Ppantetheine_attach_site"/>
</dbReference>
<keyword evidence="1" id="KW-0596">Phosphopantetheine</keyword>
<dbReference type="SUPFAM" id="SSF51735">
    <property type="entry name" value="NAD(P)-binding Rossmann-fold domains"/>
    <property type="match status" value="1"/>
</dbReference>
<dbReference type="InterPro" id="IPR042099">
    <property type="entry name" value="ANL_N_sf"/>
</dbReference>
<evidence type="ECO:0000256" key="1">
    <source>
        <dbReference type="ARBA" id="ARBA00022450"/>
    </source>
</evidence>
<dbReference type="EMBL" id="ML995499">
    <property type="protein sequence ID" value="KAF2137904.1"/>
    <property type="molecule type" value="Genomic_DNA"/>
</dbReference>
<dbReference type="PANTHER" id="PTHR43439">
    <property type="entry name" value="PHENYLACETATE-COENZYME A LIGASE"/>
    <property type="match status" value="1"/>
</dbReference>
<dbReference type="Gene3D" id="3.40.50.720">
    <property type="entry name" value="NAD(P)-binding Rossmann-like Domain"/>
    <property type="match status" value="1"/>
</dbReference>
<proteinExistence type="predicted"/>
<dbReference type="InterPro" id="IPR036736">
    <property type="entry name" value="ACP-like_sf"/>
</dbReference>
<evidence type="ECO:0008006" key="7">
    <source>
        <dbReference type="Google" id="ProtNLM"/>
    </source>
</evidence>
<evidence type="ECO:0000259" key="3">
    <source>
        <dbReference type="Pfam" id="PF00501"/>
    </source>
</evidence>
<dbReference type="InterPro" id="IPR036291">
    <property type="entry name" value="NAD(P)-bd_dom_sf"/>
</dbReference>
<dbReference type="SUPFAM" id="SSF56801">
    <property type="entry name" value="Acetyl-CoA synthetase-like"/>
    <property type="match status" value="1"/>
</dbReference>
<name>A0A6A6B3W8_9PEZI</name>
<feature type="domain" description="AMP-dependent synthetase/ligase" evidence="3">
    <location>
        <begin position="26"/>
        <end position="205"/>
    </location>
</feature>
<dbReference type="Pfam" id="PF23562">
    <property type="entry name" value="AMP-binding_C_3"/>
    <property type="match status" value="1"/>
</dbReference>
<dbReference type="PANTHER" id="PTHR43439:SF2">
    <property type="entry name" value="ENZYME, PUTATIVE (JCVI)-RELATED"/>
    <property type="match status" value="1"/>
</dbReference>
<dbReference type="PROSITE" id="PS00455">
    <property type="entry name" value="AMP_BINDING"/>
    <property type="match status" value="1"/>
</dbReference>
<dbReference type="PROSITE" id="PS00012">
    <property type="entry name" value="PHOSPHOPANTETHEINE"/>
    <property type="match status" value="1"/>
</dbReference>
<protein>
    <recommendedName>
        <fullName evidence="7">Carrier domain-containing protein</fullName>
    </recommendedName>
</protein>
<dbReference type="InterPro" id="IPR013120">
    <property type="entry name" value="FAR_NAD-bd"/>
</dbReference>
<dbReference type="InterPro" id="IPR051414">
    <property type="entry name" value="Adenylate-forming_Reductase"/>
</dbReference>
<feature type="domain" description="Thioester reductase (TE)" evidence="4">
    <location>
        <begin position="556"/>
        <end position="793"/>
    </location>
</feature>
<dbReference type="GeneID" id="54298638"/>
<evidence type="ECO:0000313" key="5">
    <source>
        <dbReference type="EMBL" id="KAF2137904.1"/>
    </source>
</evidence>
<keyword evidence="2" id="KW-0597">Phosphoprotein</keyword>
<dbReference type="Proteomes" id="UP000799438">
    <property type="component" value="Unassembled WGS sequence"/>
</dbReference>
<gene>
    <name evidence="5" type="ORF">K452DRAFT_291256</name>
</gene>
<organism evidence="5 6">
    <name type="scientific">Aplosporella prunicola CBS 121167</name>
    <dbReference type="NCBI Taxonomy" id="1176127"/>
    <lineage>
        <taxon>Eukaryota</taxon>
        <taxon>Fungi</taxon>
        <taxon>Dikarya</taxon>
        <taxon>Ascomycota</taxon>
        <taxon>Pezizomycotina</taxon>
        <taxon>Dothideomycetes</taxon>
        <taxon>Dothideomycetes incertae sedis</taxon>
        <taxon>Botryosphaeriales</taxon>
        <taxon>Aplosporellaceae</taxon>
        <taxon>Aplosporella</taxon>
    </lineage>
</organism>
<accession>A0A6A6B3W8</accession>